<keyword evidence="4" id="KW-1185">Reference proteome</keyword>
<dbReference type="EMBL" id="FUZA01000002">
    <property type="protein sequence ID" value="SKB72242.1"/>
    <property type="molecule type" value="Genomic_DNA"/>
</dbReference>
<evidence type="ECO:0000313" key="4">
    <source>
        <dbReference type="Proteomes" id="UP000190897"/>
    </source>
</evidence>
<dbReference type="Proteomes" id="UP000190897">
    <property type="component" value="Unassembled WGS sequence"/>
</dbReference>
<reference evidence="4" key="1">
    <citation type="submission" date="2017-02" db="EMBL/GenBank/DDBJ databases">
        <authorList>
            <person name="Varghese N."/>
            <person name="Submissions S."/>
        </authorList>
    </citation>
    <scope>NUCLEOTIDE SEQUENCE [LARGE SCALE GENOMIC DNA]</scope>
    <source>
        <strain evidence="4">DSM 22270</strain>
    </source>
</reference>
<gene>
    <name evidence="3" type="ORF">SAMN05660293_01692</name>
</gene>
<evidence type="ECO:0000313" key="3">
    <source>
        <dbReference type="EMBL" id="SKB72242.1"/>
    </source>
</evidence>
<evidence type="ECO:0000259" key="2">
    <source>
        <dbReference type="Pfam" id="PF14521"/>
    </source>
</evidence>
<dbReference type="Pfam" id="PF13699">
    <property type="entry name" value="eCIS_core"/>
    <property type="match status" value="1"/>
</dbReference>
<evidence type="ECO:0008006" key="5">
    <source>
        <dbReference type="Google" id="ProtNLM"/>
    </source>
</evidence>
<accession>A0A1T5DKK6</accession>
<organism evidence="3 4">
    <name type="scientific">Dyadobacter psychrophilus</name>
    <dbReference type="NCBI Taxonomy" id="651661"/>
    <lineage>
        <taxon>Bacteria</taxon>
        <taxon>Pseudomonadati</taxon>
        <taxon>Bacteroidota</taxon>
        <taxon>Cytophagia</taxon>
        <taxon>Cytophagales</taxon>
        <taxon>Spirosomataceae</taxon>
        <taxon>Dyadobacter</taxon>
    </lineage>
</organism>
<feature type="domain" description="Lysine-specific metallo-endopeptidase" evidence="2">
    <location>
        <begin position="240"/>
        <end position="324"/>
    </location>
</feature>
<dbReference type="STRING" id="651661.SAMN05660293_01692"/>
<dbReference type="Gene3D" id="3.40.390.10">
    <property type="entry name" value="Collagenase (Catalytic Domain)"/>
    <property type="match status" value="1"/>
</dbReference>
<dbReference type="Pfam" id="PF14521">
    <property type="entry name" value="Aspzincin_M35"/>
    <property type="match status" value="1"/>
</dbReference>
<evidence type="ECO:0000259" key="1">
    <source>
        <dbReference type="Pfam" id="PF13699"/>
    </source>
</evidence>
<sequence length="363" mass="39515">MTVGAVNDPMEHEADAMAERVMRMQEPVMVQRKCAHCEKEEEQAHRKPMSTLIQMKGDEGGFEVPERVSSQINAARGGGSTLTGETKSFMESRFGNDFSSVKIHTDANAVQLSRQLNAQAFTVGNDVFFNEGKFTPESDSGKRLLAHELTHTMQQSGSVRRLVNDRNVTCRATGLISPNLTGAEVVQAIADADAEAIRILQNAEDTLQNALNDAIAGNPADPALNLILREELGLDLDNAGNRRQIQVAITRIARVRTTLESGYLRYMCRGGNNVNLVGCAATSCDGDTFAFACPGNRLVVLCQNFWDSPNERAGTILHEVFHIWFDMDHGNQTKSANATCLEGFARRVDGQAVGDFSCAAGAH</sequence>
<dbReference type="InterPro" id="IPR024079">
    <property type="entry name" value="MetalloPept_cat_dom_sf"/>
</dbReference>
<feature type="domain" description="eCIS core" evidence="1">
    <location>
        <begin position="82"/>
        <end position="157"/>
    </location>
</feature>
<dbReference type="SUPFAM" id="SSF55486">
    <property type="entry name" value="Metalloproteases ('zincins'), catalytic domain"/>
    <property type="match status" value="1"/>
</dbReference>
<proteinExistence type="predicted"/>
<dbReference type="InterPro" id="IPR025295">
    <property type="entry name" value="eCIS_core_dom"/>
</dbReference>
<protein>
    <recommendedName>
        <fullName evidence="5">DUF4157 domain-containing protein</fullName>
    </recommendedName>
</protein>
<dbReference type="AlphaFoldDB" id="A0A1T5DKK6"/>
<dbReference type="GO" id="GO:0004222">
    <property type="term" value="F:metalloendopeptidase activity"/>
    <property type="evidence" value="ECO:0007669"/>
    <property type="project" value="InterPro"/>
</dbReference>
<name>A0A1T5DKK6_9BACT</name>
<dbReference type="InterPro" id="IPR029463">
    <property type="entry name" value="Lys_MEP"/>
</dbReference>